<sequence>MDSYYQHRKYLKFKQMKKKYIYLLPVVSLVFLVSACTKKFPEINTDPNLPTEVPLANHLAGAMISFDQGFMAPSNTNIDLSTNYVGERNSAYPADLSSTYQNWTSEDWGGYYSTLNDMNDIIAKAKEANAYNMLAAALTFRAEITQIATDEWGDMPYSEAAKASNGVLRPKYDDQKSIYDSIINDLKTAADIFKAGHTDQIGTVEPFYSGDVHKWQKLCNSLRMRVATRISFVDAAKAQSIIAEVLGNPSDYPISQTIDDRAEITYAGDNTWQIGFWYWANLLEFECAGQRIVDILKAYDDPRLMRLVAPAVSDGQYRGTSRIGRSSNFKVNDISYFNKNYYVVNGTTGPNIHYRHSEVLFDEAEIYLRGLYPGGDAAAQQAYEAGIYASMKELSIMADGSPKIPDDSIALYIASDSIKWSGTTQEKLWKIWNQKYIAHCFMLNESWAEMRRTDVPLCLPAIGSYYPSHNRGPFRVPYPANEQLMNSVNSKQYFAAQIAGDYLWGGQLWWDKRTGVH</sequence>
<organism evidence="2 3">
    <name type="scientific">Ginsengibacter hankyongi</name>
    <dbReference type="NCBI Taxonomy" id="2607284"/>
    <lineage>
        <taxon>Bacteria</taxon>
        <taxon>Pseudomonadati</taxon>
        <taxon>Bacteroidota</taxon>
        <taxon>Chitinophagia</taxon>
        <taxon>Chitinophagales</taxon>
        <taxon>Chitinophagaceae</taxon>
        <taxon>Ginsengibacter</taxon>
    </lineage>
</organism>
<keyword evidence="2" id="KW-0449">Lipoprotein</keyword>
<dbReference type="EMBL" id="VYQF01000011">
    <property type="protein sequence ID" value="KAA9035634.1"/>
    <property type="molecule type" value="Genomic_DNA"/>
</dbReference>
<keyword evidence="1" id="KW-1133">Transmembrane helix</keyword>
<evidence type="ECO:0000256" key="1">
    <source>
        <dbReference type="SAM" id="Phobius"/>
    </source>
</evidence>
<protein>
    <submittedName>
        <fullName evidence="2">SusD/RagB family nutrient-binding outer membrane lipoprotein</fullName>
    </submittedName>
</protein>
<evidence type="ECO:0000313" key="2">
    <source>
        <dbReference type="EMBL" id="KAA9035634.1"/>
    </source>
</evidence>
<feature type="transmembrane region" description="Helical" evidence="1">
    <location>
        <begin position="20"/>
        <end position="40"/>
    </location>
</feature>
<keyword evidence="3" id="KW-1185">Reference proteome</keyword>
<dbReference type="Proteomes" id="UP000326903">
    <property type="component" value="Unassembled WGS sequence"/>
</dbReference>
<evidence type="ECO:0000313" key="3">
    <source>
        <dbReference type="Proteomes" id="UP000326903"/>
    </source>
</evidence>
<comment type="caution">
    <text evidence="2">The sequence shown here is derived from an EMBL/GenBank/DDBJ whole genome shotgun (WGS) entry which is preliminary data.</text>
</comment>
<accession>A0A5J5ICM5</accession>
<dbReference type="Pfam" id="PF12771">
    <property type="entry name" value="SusD-like_2"/>
    <property type="match status" value="1"/>
</dbReference>
<dbReference type="InterPro" id="IPR041662">
    <property type="entry name" value="SusD-like_2"/>
</dbReference>
<keyword evidence="1" id="KW-0812">Transmembrane</keyword>
<dbReference type="Gene3D" id="1.25.40.390">
    <property type="match status" value="1"/>
</dbReference>
<gene>
    <name evidence="2" type="ORF">FW778_20625</name>
</gene>
<proteinExistence type="predicted"/>
<dbReference type="SUPFAM" id="SSF48452">
    <property type="entry name" value="TPR-like"/>
    <property type="match status" value="1"/>
</dbReference>
<dbReference type="InterPro" id="IPR011990">
    <property type="entry name" value="TPR-like_helical_dom_sf"/>
</dbReference>
<name>A0A5J5ICM5_9BACT</name>
<keyword evidence="1" id="KW-0472">Membrane</keyword>
<reference evidence="2 3" key="1">
    <citation type="submission" date="2019-09" db="EMBL/GenBank/DDBJ databases">
        <title>Draft genome sequence of Ginsengibacter sp. BR5-29.</title>
        <authorList>
            <person name="Im W.-T."/>
        </authorList>
    </citation>
    <scope>NUCLEOTIDE SEQUENCE [LARGE SCALE GENOMIC DNA]</scope>
    <source>
        <strain evidence="2 3">BR5-29</strain>
    </source>
</reference>
<dbReference type="AlphaFoldDB" id="A0A5J5ICM5"/>